<keyword evidence="10 13" id="KW-0472">Membrane</keyword>
<evidence type="ECO:0000256" key="10">
    <source>
        <dbReference type="ARBA" id="ARBA00023136"/>
    </source>
</evidence>
<reference evidence="16" key="3">
    <citation type="submission" date="2018-05" db="EMBL/GenBank/DDBJ databases">
        <title>OgluRS3 (Oryza glumaepatula Reference Sequence Version 3).</title>
        <authorList>
            <person name="Zhang J."/>
            <person name="Kudrna D."/>
            <person name="Lee S."/>
            <person name="Talag J."/>
            <person name="Welchert J."/>
            <person name="Wing R.A."/>
        </authorList>
    </citation>
    <scope>NUCLEOTIDE SEQUENCE [LARGE SCALE GENOMIC DNA]</scope>
</reference>
<reference evidence="16" key="2">
    <citation type="submission" date="2015-04" db="UniProtKB">
        <authorList>
            <consortium name="EnsemblPlants"/>
        </authorList>
    </citation>
    <scope>IDENTIFICATION</scope>
</reference>
<keyword evidence="3" id="KW-0808">Transferase</keyword>
<dbReference type="Pfam" id="PF00069">
    <property type="entry name" value="Pkinase"/>
    <property type="match status" value="2"/>
</dbReference>
<dbReference type="EnsemblPlants" id="OGLUM01G02620.3">
    <property type="protein sequence ID" value="OGLUM01G02620.3"/>
    <property type="gene ID" value="OGLUM01G02620"/>
</dbReference>
<protein>
    <recommendedName>
        <fullName evidence="15">Protein kinase domain-containing protein</fullName>
    </recommendedName>
</protein>
<dbReference type="InterPro" id="IPR017441">
    <property type="entry name" value="Protein_kinase_ATP_BS"/>
</dbReference>
<evidence type="ECO:0000256" key="12">
    <source>
        <dbReference type="PROSITE-ProRule" id="PRU10141"/>
    </source>
</evidence>
<dbReference type="Gene3D" id="1.10.510.10">
    <property type="entry name" value="Transferase(Phosphotransferase) domain 1"/>
    <property type="match status" value="2"/>
</dbReference>
<evidence type="ECO:0000256" key="3">
    <source>
        <dbReference type="ARBA" id="ARBA00022679"/>
    </source>
</evidence>
<dbReference type="GO" id="GO:0005524">
    <property type="term" value="F:ATP binding"/>
    <property type="evidence" value="ECO:0007669"/>
    <property type="project" value="UniProtKB-UniRule"/>
</dbReference>
<dbReference type="PANTHER" id="PTHR27009">
    <property type="entry name" value="RUST RESISTANCE KINASE LR10-RELATED"/>
    <property type="match status" value="1"/>
</dbReference>
<evidence type="ECO:0000256" key="8">
    <source>
        <dbReference type="ARBA" id="ARBA00022840"/>
    </source>
</evidence>
<dbReference type="Pfam" id="PF13947">
    <property type="entry name" value="GUB_WAK_bind"/>
    <property type="match status" value="2"/>
</dbReference>
<dbReference type="SUPFAM" id="SSF56112">
    <property type="entry name" value="Protein kinase-like (PK-like)"/>
    <property type="match status" value="2"/>
</dbReference>
<evidence type="ECO:0000256" key="7">
    <source>
        <dbReference type="ARBA" id="ARBA00022777"/>
    </source>
</evidence>
<feature type="domain" description="Protein kinase" evidence="15">
    <location>
        <begin position="319"/>
        <end position="582"/>
    </location>
</feature>
<feature type="transmembrane region" description="Helical" evidence="13">
    <location>
        <begin position="251"/>
        <end position="271"/>
    </location>
</feature>
<keyword evidence="5 14" id="KW-0732">Signal</keyword>
<feature type="domain" description="Protein kinase" evidence="15">
    <location>
        <begin position="898"/>
        <end position="1172"/>
    </location>
</feature>
<dbReference type="InterPro" id="IPR011009">
    <property type="entry name" value="Kinase-like_dom_sf"/>
</dbReference>
<dbReference type="HOGENOM" id="CLU_000288_185_5_1"/>
<keyword evidence="17" id="KW-1185">Reference proteome</keyword>
<feature type="binding site" evidence="12">
    <location>
        <position position="926"/>
    </location>
    <ligand>
        <name>ATP</name>
        <dbReference type="ChEBI" id="CHEBI:30616"/>
    </ligand>
</feature>
<dbReference type="PROSITE" id="PS50011">
    <property type="entry name" value="PROTEIN_KINASE_DOM"/>
    <property type="match status" value="2"/>
</dbReference>
<dbReference type="GO" id="GO:0030247">
    <property type="term" value="F:polysaccharide binding"/>
    <property type="evidence" value="ECO:0007669"/>
    <property type="project" value="InterPro"/>
</dbReference>
<evidence type="ECO:0000256" key="9">
    <source>
        <dbReference type="ARBA" id="ARBA00022989"/>
    </source>
</evidence>
<evidence type="ECO:0000313" key="16">
    <source>
        <dbReference type="EnsemblPlants" id="OGLUM01G02620.3"/>
    </source>
</evidence>
<feature type="signal peptide" evidence="14">
    <location>
        <begin position="1"/>
        <end position="20"/>
    </location>
</feature>
<dbReference type="AlphaFoldDB" id="A0A0D9Y2Y8"/>
<evidence type="ECO:0000256" key="5">
    <source>
        <dbReference type="ARBA" id="ARBA00022729"/>
    </source>
</evidence>
<dbReference type="STRING" id="40148.A0A0D9Y2Y8"/>
<keyword evidence="8 12" id="KW-0067">ATP-binding</keyword>
<feature type="chain" id="PRO_5002351142" description="Protein kinase domain-containing protein" evidence="14">
    <location>
        <begin position="21"/>
        <end position="1232"/>
    </location>
</feature>
<dbReference type="InterPro" id="IPR008271">
    <property type="entry name" value="Ser/Thr_kinase_AS"/>
</dbReference>
<evidence type="ECO:0000256" key="1">
    <source>
        <dbReference type="ARBA" id="ARBA00004479"/>
    </source>
</evidence>
<dbReference type="eggNOG" id="KOG1187">
    <property type="taxonomic scope" value="Eukaryota"/>
</dbReference>
<reference evidence="16" key="1">
    <citation type="submission" date="2013-08" db="EMBL/GenBank/DDBJ databases">
        <title>Oryza genome evolution.</title>
        <authorList>
            <person name="Wing R.A."/>
            <person name="Panaud O."/>
            <person name="Oliveira A.C."/>
        </authorList>
    </citation>
    <scope>NUCLEOTIDE SEQUENCE</scope>
</reference>
<dbReference type="InterPro" id="IPR032872">
    <property type="entry name" value="WAK_assoc_C"/>
</dbReference>
<dbReference type="SMART" id="SM00220">
    <property type="entry name" value="S_TKc"/>
    <property type="match status" value="2"/>
</dbReference>
<dbReference type="InterPro" id="IPR000719">
    <property type="entry name" value="Prot_kinase_dom"/>
</dbReference>
<proteinExistence type="predicted"/>
<dbReference type="PROSITE" id="PS00107">
    <property type="entry name" value="PROTEIN_KINASE_ATP"/>
    <property type="match status" value="2"/>
</dbReference>
<dbReference type="InterPro" id="IPR025287">
    <property type="entry name" value="WAK_GUB"/>
</dbReference>
<sequence>MPPPTFLLLFITYLAWESQAVRTSADAYPEEACPVSTVCGKVTISSPFAVVPEQATESKCGWLGFQVICRNDTPYLGYYKLGYRIQVLDIFYGNNSLLVSDVHKLGGFDVSSGASKEYSCHFPRTNTSSKVALPFSISTTNLNLFLYSCNKTLVPRDGDGDLVETICGNKTFARLGGNYSVSGDYAAFYMEGCNATVVPVLGTDARSYEQLIRDGFLLTWQGPPSSGKFTIYLITFLGGTMRNSRRSRLKLILIVSLSATTSLILTCLVWITCRHKEKGSLLTLQKYVANESKIEEALKEYDSLAPKRYNYSELKKITRSFKDKLGQGGYGMVFKGVLQDGRMVAVKLLTGRKGNGEEFLNEGSKRALVYEYMANGSLDKYIYSEESKIVVGCRKLQQIAIGIARGLEYLHCRCNTRIIHFDIKPQNILLDEDFCPKVADFGLAKLCRLKDSALSMAEARGTVGFIAPEVFSRGFGVVSTKSDVYSYGMLLLELVGGRRHANELTTSHSTGTYFPNRIYDCLVKDLQTHAIITEEEEIAKLMTLVGLWCIQTNPGNRPSISRVIEMLEKNINELEVPPKPFLLIMHQTSPQLVLASLLLLLCHHAHADCEPATCGNLTVNPPFWLDEPGRPPCGPPSFQLQCRGGEAFVAHSFFQTYQVVRIFTGNSSVVVVDRSLPLESGCPVPWFNISIGFVMGPFLISRANKELVFVHNCTTTKRRPPPPPQGFRRMPCSPDESFVFLGDGRPRLLLPECSMSVVPVLGLQDGDYVASMRRGLLLEWMLAPGDCQKCSASGGQCEYSSDGMGFSCKCPNGVHNPMSCVAGDSKRNGRKKTLIVAVSLLFPCAYVLIWHRKGQILCYLLCNKTRSRNERNIEKLIVSYGSLAPKRYKYSEVAKITSLLSNKLGEGGYGVVFKGKLQDGRLVVVKFLHDSKGNGEEFVNEVMSIGRTSHVNIVSLFGFCLEGSKRALIYDYMPNSSLDNYIYSENPKETLGWEKLYDIAIGIARGLEYLHHGCNTRIVHFDIKPQNILLDQDFCPKIADFGLAKLCCTKESKLSMTGARGTIGFIAPEVLYRSFGVVSIKSDVYSYRMMLLEMIGGRKNVKSMVQNSSEKYFPDWIYDHFYHGDGLQACEVTSEVEEIAKKMTLIGLWCVQVLPMYRPTITQVLDMFEKALDELDMPPKQSFCESLEHPVHKLNAESTSSATDKAHAVSEILNVEEISLVNSEFLQRLPTL</sequence>
<dbReference type="Gramene" id="OGLUM01G02620.3">
    <property type="protein sequence ID" value="OGLUM01G02620.3"/>
    <property type="gene ID" value="OGLUM01G02620"/>
</dbReference>
<keyword evidence="4 13" id="KW-0812">Transmembrane</keyword>
<evidence type="ECO:0000256" key="4">
    <source>
        <dbReference type="ARBA" id="ARBA00022692"/>
    </source>
</evidence>
<dbReference type="FunFam" id="1.10.510.10:FF:000590">
    <property type="entry name" value="PR5-like receptor kinase"/>
    <property type="match status" value="2"/>
</dbReference>
<evidence type="ECO:0000256" key="6">
    <source>
        <dbReference type="ARBA" id="ARBA00022741"/>
    </source>
</evidence>
<dbReference type="PROSITE" id="PS00108">
    <property type="entry name" value="PROTEIN_KINASE_ST"/>
    <property type="match status" value="2"/>
</dbReference>
<evidence type="ECO:0000256" key="2">
    <source>
        <dbReference type="ARBA" id="ARBA00022527"/>
    </source>
</evidence>
<name>A0A0D9Y2Y8_9ORYZ</name>
<evidence type="ECO:0000256" key="11">
    <source>
        <dbReference type="ARBA" id="ARBA00023180"/>
    </source>
</evidence>
<keyword evidence="6 12" id="KW-0547">Nucleotide-binding</keyword>
<dbReference type="Proteomes" id="UP000026961">
    <property type="component" value="Chromosome 1"/>
</dbReference>
<dbReference type="Pfam" id="PF14380">
    <property type="entry name" value="WAK_assoc"/>
    <property type="match status" value="1"/>
</dbReference>
<accession>A0A0D9Y2Y8</accession>
<evidence type="ECO:0000256" key="14">
    <source>
        <dbReference type="SAM" id="SignalP"/>
    </source>
</evidence>
<organism evidence="16">
    <name type="scientific">Oryza glumipatula</name>
    <dbReference type="NCBI Taxonomy" id="40148"/>
    <lineage>
        <taxon>Eukaryota</taxon>
        <taxon>Viridiplantae</taxon>
        <taxon>Streptophyta</taxon>
        <taxon>Embryophyta</taxon>
        <taxon>Tracheophyta</taxon>
        <taxon>Spermatophyta</taxon>
        <taxon>Magnoliopsida</taxon>
        <taxon>Liliopsida</taxon>
        <taxon>Poales</taxon>
        <taxon>Poaceae</taxon>
        <taxon>BOP clade</taxon>
        <taxon>Oryzoideae</taxon>
        <taxon>Oryzeae</taxon>
        <taxon>Oryzinae</taxon>
        <taxon>Oryza</taxon>
    </lineage>
</organism>
<keyword evidence="2" id="KW-0723">Serine/threonine-protein kinase</keyword>
<evidence type="ECO:0000256" key="13">
    <source>
        <dbReference type="SAM" id="Phobius"/>
    </source>
</evidence>
<dbReference type="Gene3D" id="3.30.200.20">
    <property type="entry name" value="Phosphorylase Kinase, domain 1"/>
    <property type="match status" value="2"/>
</dbReference>
<keyword evidence="7" id="KW-0418">Kinase</keyword>
<evidence type="ECO:0000313" key="17">
    <source>
        <dbReference type="Proteomes" id="UP000026961"/>
    </source>
</evidence>
<dbReference type="GO" id="GO:0016020">
    <property type="term" value="C:membrane"/>
    <property type="evidence" value="ECO:0007669"/>
    <property type="project" value="UniProtKB-SubCell"/>
</dbReference>
<evidence type="ECO:0000259" key="15">
    <source>
        <dbReference type="PROSITE" id="PS50011"/>
    </source>
</evidence>
<dbReference type="GO" id="GO:0004674">
    <property type="term" value="F:protein serine/threonine kinase activity"/>
    <property type="evidence" value="ECO:0007669"/>
    <property type="project" value="UniProtKB-KW"/>
</dbReference>
<comment type="subcellular location">
    <subcellularLocation>
        <location evidence="1">Membrane</location>
        <topology evidence="1">Single-pass type I membrane protein</topology>
    </subcellularLocation>
</comment>
<dbReference type="InterPro" id="IPR045874">
    <property type="entry name" value="LRK10/LRL21-25-like"/>
</dbReference>
<keyword evidence="9 13" id="KW-1133">Transmembrane helix</keyword>
<feature type="binding site" evidence="12">
    <location>
        <position position="347"/>
    </location>
    <ligand>
        <name>ATP</name>
        <dbReference type="ChEBI" id="CHEBI:30616"/>
    </ligand>
</feature>
<keyword evidence="11" id="KW-0325">Glycoprotein</keyword>